<dbReference type="InterPro" id="IPR048279">
    <property type="entry name" value="MdtK-like"/>
</dbReference>
<reference evidence="8" key="1">
    <citation type="submission" date="2018-06" db="EMBL/GenBank/DDBJ databases">
        <authorList>
            <person name="Zhirakovskaya E."/>
        </authorList>
    </citation>
    <scope>NUCLEOTIDE SEQUENCE</scope>
</reference>
<gene>
    <name evidence="8" type="ORF">MNBD_ALPHA08-312</name>
</gene>
<dbReference type="PIRSF" id="PIRSF006603">
    <property type="entry name" value="DinF"/>
    <property type="match status" value="1"/>
</dbReference>
<feature type="transmembrane region" description="Helical" evidence="7">
    <location>
        <begin position="260"/>
        <end position="279"/>
    </location>
</feature>
<feature type="transmembrane region" description="Helical" evidence="7">
    <location>
        <begin position="80"/>
        <end position="97"/>
    </location>
</feature>
<keyword evidence="3" id="KW-1003">Cell membrane</keyword>
<accession>A0A3B0R283</accession>
<evidence type="ECO:0000256" key="6">
    <source>
        <dbReference type="ARBA" id="ARBA00023136"/>
    </source>
</evidence>
<organism evidence="8">
    <name type="scientific">hydrothermal vent metagenome</name>
    <dbReference type="NCBI Taxonomy" id="652676"/>
    <lineage>
        <taxon>unclassified sequences</taxon>
        <taxon>metagenomes</taxon>
        <taxon>ecological metagenomes</taxon>
    </lineage>
</organism>
<feature type="transmembrane region" description="Helical" evidence="7">
    <location>
        <begin position="369"/>
        <end position="390"/>
    </location>
</feature>
<feature type="transmembrane region" description="Helical" evidence="7">
    <location>
        <begin position="117"/>
        <end position="139"/>
    </location>
</feature>
<evidence type="ECO:0000256" key="4">
    <source>
        <dbReference type="ARBA" id="ARBA00022692"/>
    </source>
</evidence>
<evidence type="ECO:0000256" key="2">
    <source>
        <dbReference type="ARBA" id="ARBA00022448"/>
    </source>
</evidence>
<dbReference type="NCBIfam" id="TIGR00797">
    <property type="entry name" value="matE"/>
    <property type="match status" value="1"/>
</dbReference>
<dbReference type="InterPro" id="IPR002528">
    <property type="entry name" value="MATE_fam"/>
</dbReference>
<dbReference type="AlphaFoldDB" id="A0A3B0R283"/>
<dbReference type="GO" id="GO:0015297">
    <property type="term" value="F:antiporter activity"/>
    <property type="evidence" value="ECO:0007669"/>
    <property type="project" value="InterPro"/>
</dbReference>
<feature type="transmembrane region" description="Helical" evidence="7">
    <location>
        <begin position="34"/>
        <end position="60"/>
    </location>
</feature>
<feature type="transmembrane region" description="Helical" evidence="7">
    <location>
        <begin position="151"/>
        <end position="170"/>
    </location>
</feature>
<dbReference type="PANTHER" id="PTHR43549">
    <property type="entry name" value="MULTIDRUG RESISTANCE PROTEIN YPNP-RELATED"/>
    <property type="match status" value="1"/>
</dbReference>
<feature type="transmembrane region" description="Helical" evidence="7">
    <location>
        <begin position="396"/>
        <end position="418"/>
    </location>
</feature>
<proteinExistence type="predicted"/>
<feature type="transmembrane region" description="Helical" evidence="7">
    <location>
        <begin position="299"/>
        <end position="317"/>
    </location>
</feature>
<keyword evidence="6 7" id="KW-0472">Membrane</keyword>
<keyword evidence="2" id="KW-0813">Transport</keyword>
<dbReference type="Pfam" id="PF01554">
    <property type="entry name" value="MatE"/>
    <property type="match status" value="2"/>
</dbReference>
<dbReference type="PANTHER" id="PTHR43549:SF2">
    <property type="entry name" value="MULTIDRUG RESISTANCE PROTEIN NORM-RELATED"/>
    <property type="match status" value="1"/>
</dbReference>
<dbReference type="GO" id="GO:0005886">
    <property type="term" value="C:plasma membrane"/>
    <property type="evidence" value="ECO:0007669"/>
    <property type="project" value="UniProtKB-SubCell"/>
</dbReference>
<sequence length="422" mass="45071">MTFTGAIGLMALFLVDFADLYFLSLLGETQITSAIGFAGLVTFTSLSISIGIGIAAAALVAQNLGAGNQAAAKRFATNTLVIGIFALLLVAVSVLVFSRDILFALGARGATLDYGVLYLRTVSFGFPFFGASVCCSFILRALGDPRRAMYVTLVAAIGNAILDPLFIFGLDLSIQGAAFATICANVASFFVGFYGIRNFHRFFAPLSLADFFADFSTIWKIAFPATLTQLAPPFAIGYLTWASAPFGDEVVAGTAIINRLIPVAFGIVFSLSGAVGPIIGQNFGAKNHQRLFEILNKSMIFNAVYTVLVAAGLWLLRDHIPGWFLAQGDAARLVTLFCTWLSLSWLFAGAQYVAQACFNNLGKPHWSMVFNWGKATLGTIPFVIVGVNLWGFEGIMIGYSLGAVVFGTIATISVYAYVISLN</sequence>
<dbReference type="InterPro" id="IPR052031">
    <property type="entry name" value="Membrane_Transporter-Flippase"/>
</dbReference>
<protein>
    <submittedName>
        <fullName evidence="8">MATE efflux family protein</fullName>
    </submittedName>
</protein>
<name>A0A3B0R283_9ZZZZ</name>
<dbReference type="GO" id="GO:0042910">
    <property type="term" value="F:xenobiotic transmembrane transporter activity"/>
    <property type="evidence" value="ECO:0007669"/>
    <property type="project" value="InterPro"/>
</dbReference>
<evidence type="ECO:0000256" key="5">
    <source>
        <dbReference type="ARBA" id="ARBA00022989"/>
    </source>
</evidence>
<feature type="transmembrane region" description="Helical" evidence="7">
    <location>
        <begin position="329"/>
        <end position="348"/>
    </location>
</feature>
<keyword evidence="4 7" id="KW-0812">Transmembrane</keyword>
<keyword evidence="5 7" id="KW-1133">Transmembrane helix</keyword>
<evidence type="ECO:0000256" key="1">
    <source>
        <dbReference type="ARBA" id="ARBA00004651"/>
    </source>
</evidence>
<dbReference type="EMBL" id="UOEC01000029">
    <property type="protein sequence ID" value="VAV87480.1"/>
    <property type="molecule type" value="Genomic_DNA"/>
</dbReference>
<evidence type="ECO:0000313" key="8">
    <source>
        <dbReference type="EMBL" id="VAV87480.1"/>
    </source>
</evidence>
<comment type="subcellular location">
    <subcellularLocation>
        <location evidence="1">Cell membrane</location>
        <topology evidence="1">Multi-pass membrane protein</topology>
    </subcellularLocation>
</comment>
<feature type="transmembrane region" description="Helical" evidence="7">
    <location>
        <begin position="176"/>
        <end position="196"/>
    </location>
</feature>
<evidence type="ECO:0000256" key="3">
    <source>
        <dbReference type="ARBA" id="ARBA00022475"/>
    </source>
</evidence>
<evidence type="ECO:0000256" key="7">
    <source>
        <dbReference type="SAM" id="Phobius"/>
    </source>
</evidence>